<dbReference type="AlphaFoldDB" id="A0A1G2K533"/>
<evidence type="ECO:0000313" key="1">
    <source>
        <dbReference type="EMBL" id="OGZ94527.1"/>
    </source>
</evidence>
<proteinExistence type="predicted"/>
<gene>
    <name evidence="1" type="ORF">A2131_02615</name>
</gene>
<dbReference type="Proteomes" id="UP000177392">
    <property type="component" value="Unassembled WGS sequence"/>
</dbReference>
<protein>
    <submittedName>
        <fullName evidence="1">Uncharacterized protein</fullName>
    </submittedName>
</protein>
<sequence>MSLSPEKILNKLEKKPASAGEAIITRINVNSKIIENTSPPFPKEGLDIAIFLYVALWLNPGKSFVVPDGFFANSVLINVGLKMAYF</sequence>
<reference evidence="1 2" key="1">
    <citation type="journal article" date="2016" name="Nat. Commun.">
        <title>Thousands of microbial genomes shed light on interconnected biogeochemical processes in an aquifer system.</title>
        <authorList>
            <person name="Anantharaman K."/>
            <person name="Brown C.T."/>
            <person name="Hug L.A."/>
            <person name="Sharon I."/>
            <person name="Castelle C.J."/>
            <person name="Probst A.J."/>
            <person name="Thomas B.C."/>
            <person name="Singh A."/>
            <person name="Wilkins M.J."/>
            <person name="Karaoz U."/>
            <person name="Brodie E.L."/>
            <person name="Williams K.H."/>
            <person name="Hubbard S.S."/>
            <person name="Banfield J.F."/>
        </authorList>
    </citation>
    <scope>NUCLEOTIDE SEQUENCE [LARGE SCALE GENOMIC DNA]</scope>
</reference>
<comment type="caution">
    <text evidence="1">The sequence shown here is derived from an EMBL/GenBank/DDBJ whole genome shotgun (WGS) entry which is preliminary data.</text>
</comment>
<accession>A0A1G2K533</accession>
<name>A0A1G2K533_9BACT</name>
<organism evidence="1 2">
    <name type="scientific">Candidatus Sungbacteria bacterium GWC2_49_10</name>
    <dbReference type="NCBI Taxonomy" id="1802263"/>
    <lineage>
        <taxon>Bacteria</taxon>
        <taxon>Candidatus Sungiibacteriota</taxon>
    </lineage>
</organism>
<dbReference type="EMBL" id="MHQB01000010">
    <property type="protein sequence ID" value="OGZ94527.1"/>
    <property type="molecule type" value="Genomic_DNA"/>
</dbReference>
<evidence type="ECO:0000313" key="2">
    <source>
        <dbReference type="Proteomes" id="UP000177392"/>
    </source>
</evidence>